<dbReference type="Proteomes" id="UP000195570">
    <property type="component" value="Unassembled WGS sequence"/>
</dbReference>
<comment type="caution">
    <text evidence="2">The sequence shown here is derived from an EMBL/GenBank/DDBJ whole genome shotgun (WGS) entry which is preliminary data.</text>
</comment>
<organism evidence="2 3">
    <name type="scientific">Trypanosoma equiperdum</name>
    <dbReference type="NCBI Taxonomy" id="5694"/>
    <lineage>
        <taxon>Eukaryota</taxon>
        <taxon>Discoba</taxon>
        <taxon>Euglenozoa</taxon>
        <taxon>Kinetoplastea</taxon>
        <taxon>Metakinetoplastina</taxon>
        <taxon>Trypanosomatida</taxon>
        <taxon>Trypanosomatidae</taxon>
        <taxon>Trypanosoma</taxon>
    </lineage>
</organism>
<keyword evidence="3" id="KW-1185">Reference proteome</keyword>
<proteinExistence type="predicted"/>
<protein>
    <submittedName>
        <fullName evidence="2">Uncharacterized protein</fullName>
    </submittedName>
</protein>
<dbReference type="RefSeq" id="XP_067080922.1">
    <property type="nucleotide sequence ID" value="XM_067224821.1"/>
</dbReference>
<dbReference type="GeneID" id="92375554"/>
<dbReference type="VEuPathDB" id="TriTrypDB:TEOVI_000161400"/>
<reference evidence="2" key="1">
    <citation type="submission" date="2016-09" db="EMBL/GenBank/DDBJ databases">
        <authorList>
            <person name="Hebert L."/>
            <person name="Moumen B."/>
        </authorList>
    </citation>
    <scope>NUCLEOTIDE SEQUENCE [LARGE SCALE GENOMIC DNA]</scope>
    <source>
        <strain evidence="2">OVI</strain>
    </source>
</reference>
<evidence type="ECO:0000313" key="3">
    <source>
        <dbReference type="Proteomes" id="UP000195570"/>
    </source>
</evidence>
<feature type="region of interest" description="Disordered" evidence="1">
    <location>
        <begin position="76"/>
        <end position="136"/>
    </location>
</feature>
<dbReference type="AlphaFoldDB" id="A0A1G4IDA6"/>
<gene>
    <name evidence="2" type="ORF">TEOVI_000161400</name>
</gene>
<sequence>MAGLQSALAYRLALVDQERQQQQRGYDFLRRSLLHKVVAACAQGGSAAKLDRHGGRVSSSDELVIRDERGIASIGDSDVVSNAGDDMTGVSVSSQWPSPDEETEEPPSRKLLGFQSTPMESVGAKGKKREEGTFGAGVLETTGGRLQGLDDSDVVPSFRPTISLVSARLARQRRLKDRAEGLPISEYLFQRGKATNRVGKQEQGETVRAHADPTVATRVRKVTFTASTVERLYSNPKGKQGNDTQHRKQQLQDISPTDIDLRFHPLISERAAKLQRGTSRKVHDDLYEHGVRRQLQKNCAQPRNEPSFHPTINQVSEMIVRGLSNPAVAGLT</sequence>
<name>A0A1G4IDA6_TRYEQ</name>
<accession>A0A1G4IDA6</accession>
<dbReference type="EMBL" id="CZPT02001346">
    <property type="protein sequence ID" value="SCU70045.1"/>
    <property type="molecule type" value="Genomic_DNA"/>
</dbReference>
<evidence type="ECO:0000313" key="2">
    <source>
        <dbReference type="EMBL" id="SCU70045.1"/>
    </source>
</evidence>
<evidence type="ECO:0000256" key="1">
    <source>
        <dbReference type="SAM" id="MobiDB-lite"/>
    </source>
</evidence>